<dbReference type="STRING" id="438753.AZC_0074"/>
<reference evidence="7 8" key="3">
    <citation type="journal article" date="2008" name="BMC Genomics">
        <title>The genome of the versatile nitrogen fixer Azorhizobium caulinodans ORS571.</title>
        <authorList>
            <person name="Lee KB."/>
            <person name="Backer P.D."/>
            <person name="Aono T."/>
            <person name="Liu CT."/>
            <person name="Suzuki S."/>
            <person name="Suzuki T."/>
            <person name="Kaneko T."/>
            <person name="Yamada M."/>
            <person name="Tabata S."/>
            <person name="Kupfer D.M."/>
            <person name="Najar F.Z."/>
            <person name="Wiley G.B."/>
            <person name="Roe B."/>
            <person name="Binnewies T.T."/>
            <person name="Ussery D.W."/>
            <person name="D'Haeze W."/>
            <person name="Herder J.D."/>
            <person name="Gevers D."/>
            <person name="Vereecke D."/>
            <person name="Holsters M."/>
            <person name="Oyaizu H."/>
        </authorList>
    </citation>
    <scope>NUCLEOTIDE SEQUENCE [LARGE SCALE GENOMIC DNA]</scope>
    <source>
        <strain evidence="8">ATCC 43989 / DSM 5975 / JCM 20966 / LMG 6465 / NBRC 14845 / NCIMB 13405 / ORS 571</strain>
    </source>
</reference>
<evidence type="ECO:0000256" key="2">
    <source>
        <dbReference type="ARBA" id="ARBA00022898"/>
    </source>
</evidence>
<dbReference type="CDD" id="cd07377">
    <property type="entry name" value="WHTH_GntR"/>
    <property type="match status" value="1"/>
</dbReference>
<evidence type="ECO:0000313" key="7">
    <source>
        <dbReference type="EMBL" id="BAF86072.1"/>
    </source>
</evidence>
<accession>A8IGD2</accession>
<dbReference type="InterPro" id="IPR051446">
    <property type="entry name" value="HTH_trans_reg/aminotransferase"/>
</dbReference>
<dbReference type="SUPFAM" id="SSF46785">
    <property type="entry name" value="Winged helix' DNA-binding domain"/>
    <property type="match status" value="1"/>
</dbReference>
<keyword evidence="8" id="KW-1185">Reference proteome</keyword>
<dbReference type="SMART" id="SM00345">
    <property type="entry name" value="HTH_GNTR"/>
    <property type="match status" value="1"/>
</dbReference>
<dbReference type="KEGG" id="azc:AZC_0074"/>
<dbReference type="HOGENOM" id="CLU_017584_0_0_5"/>
<dbReference type="PANTHER" id="PTHR46577">
    <property type="entry name" value="HTH-TYPE TRANSCRIPTIONAL REGULATORY PROTEIN GABR"/>
    <property type="match status" value="1"/>
</dbReference>
<evidence type="ECO:0000256" key="1">
    <source>
        <dbReference type="ARBA" id="ARBA00005384"/>
    </source>
</evidence>
<sequence length="471" mass="50451">MLRTRFGPFVIMLDWTPDLARSDKPRYLAIADLIAEDIRAGRLSVGDRLPPQRKLAHRLEIDFTTVARGYVEAQKRGLVESRVGQGTFVRGLPRAEPRPRTARPDLVDLTMNLPPEPDDPELVARMQDGLAEVSRDLVALLRYQSFGGAPADKDAASAWLGRRALVPAQERVFVTPGAHAALVGIFSLLAKPGDVILCEALTYPGARSIAAQLGLTLVGLPMDADGIDPDALADAVKRHKPKALYLNPTLQNPTTLTIPEARRAAIVAVARRMGLRIVEDDAYGFIPAHGLPPLAAMAPDLTWHVAGLAKCIGAGLRAAYVIAPEAKAGWPFAAALRAANVMASPLTVALATRWIEDGTADTILRFIRAETAARQALAADILPKGTFRADPLSFNLWVELPEPWTRSAFVGHMQATGIGIVASDAFCTDGNPPEAARVCLGGPVGRDKVRHALEYMAHALAHSPAAASTVL</sequence>
<keyword evidence="4" id="KW-0238">DNA-binding</keyword>
<evidence type="ECO:0000313" key="8">
    <source>
        <dbReference type="Proteomes" id="UP000000270"/>
    </source>
</evidence>
<dbReference type="GO" id="GO:0003677">
    <property type="term" value="F:DNA binding"/>
    <property type="evidence" value="ECO:0007669"/>
    <property type="project" value="UniProtKB-KW"/>
</dbReference>
<name>A8IGD2_AZOC5</name>
<dbReference type="eggNOG" id="COG1167">
    <property type="taxonomic scope" value="Bacteria"/>
</dbReference>
<dbReference type="InterPro" id="IPR036388">
    <property type="entry name" value="WH-like_DNA-bd_sf"/>
</dbReference>
<reference evidence="7 8" key="6">
    <citation type="journal article" date="2011" name="Appl. Environ. Microbiol.">
        <title>Involvement of the azorhizobial chromosome partition gene (parA) in the onset of bacteroid differentiation during Sesbania rostrata stem nodule development.</title>
        <authorList>
            <person name="Liu CT."/>
            <person name="Lee KB."/>
            <person name="Wang YS."/>
            <person name="Peng MH."/>
            <person name="Lee KT."/>
            <person name="Suzuki S."/>
            <person name="Suzuki T."/>
            <person name="Oyaizu H."/>
        </authorList>
    </citation>
    <scope>NUCLEOTIDE SEQUENCE [LARGE SCALE GENOMIC DNA]</scope>
    <source>
        <strain evidence="8">ATCC 43989 / DSM 5975 / JCM 20966 / LMG 6465 / NBRC 14845 / NCIMB 13405 / ORS 571</strain>
    </source>
</reference>
<dbReference type="Pfam" id="PF00155">
    <property type="entry name" value="Aminotran_1_2"/>
    <property type="match status" value="1"/>
</dbReference>
<dbReference type="Gene3D" id="3.40.640.10">
    <property type="entry name" value="Type I PLP-dependent aspartate aminotransferase-like (Major domain)"/>
    <property type="match status" value="1"/>
</dbReference>
<reference evidence="7 8" key="5">
    <citation type="journal article" date="2010" name="Appl. Environ. Microbiol.">
        <title>phrR-like gene praR of Azorhizobium caulinodans ORS571 is essential for symbiosis with Sesbania rostrata and is involved in expression of reb genes.</title>
        <authorList>
            <person name="Akiba N."/>
            <person name="Aono T."/>
            <person name="Toyazaki H."/>
            <person name="Sato S."/>
            <person name="Oyaizu H."/>
        </authorList>
    </citation>
    <scope>NUCLEOTIDE SEQUENCE [LARGE SCALE GENOMIC DNA]</scope>
    <source>
        <strain evidence="8">ATCC 43989 / DSM 5975 / JCM 20966 / LMG 6465 / NBRC 14845 / NCIMB 13405 / ORS 571</strain>
    </source>
</reference>
<reference evidence="7 8" key="1">
    <citation type="journal article" date="2007" name="Appl. Environ. Microbiol.">
        <title>Rhizobial factors required for stem nodule maturation and maintenance in Sesbania rostrata-Azorhizobium caulinodans ORS571 symbiosis.</title>
        <authorList>
            <person name="Suzuki S."/>
            <person name="Aono T."/>
            <person name="Lee KB."/>
            <person name="Suzuki T."/>
            <person name="Liu CT."/>
            <person name="Miwa H."/>
            <person name="Wakao S."/>
            <person name="Iki T."/>
            <person name="Oyaizu H."/>
        </authorList>
    </citation>
    <scope>NUCLEOTIDE SEQUENCE [LARGE SCALE GENOMIC DNA]</scope>
    <source>
        <strain evidence="8">ATCC 43989 / DSM 5975 / JCM 20966 / LMG 6465 / NBRC 14845 / NCIMB 13405 / ORS 571</strain>
    </source>
</reference>
<dbReference type="InterPro" id="IPR036390">
    <property type="entry name" value="WH_DNA-bd_sf"/>
</dbReference>
<dbReference type="InterPro" id="IPR015421">
    <property type="entry name" value="PyrdxlP-dep_Trfase_major"/>
</dbReference>
<dbReference type="GO" id="GO:0030170">
    <property type="term" value="F:pyridoxal phosphate binding"/>
    <property type="evidence" value="ECO:0007669"/>
    <property type="project" value="InterPro"/>
</dbReference>
<protein>
    <submittedName>
        <fullName evidence="7">Putative transcriptional regulator</fullName>
    </submittedName>
</protein>
<dbReference type="Pfam" id="PF00392">
    <property type="entry name" value="GntR"/>
    <property type="match status" value="1"/>
</dbReference>
<dbReference type="InterPro" id="IPR015424">
    <property type="entry name" value="PyrdxlP-dep_Trfase"/>
</dbReference>
<dbReference type="InterPro" id="IPR004839">
    <property type="entry name" value="Aminotransferase_I/II_large"/>
</dbReference>
<keyword evidence="3" id="KW-0805">Transcription regulation</keyword>
<evidence type="ECO:0000259" key="6">
    <source>
        <dbReference type="PROSITE" id="PS50949"/>
    </source>
</evidence>
<dbReference type="Gene3D" id="1.10.10.10">
    <property type="entry name" value="Winged helix-like DNA-binding domain superfamily/Winged helix DNA-binding domain"/>
    <property type="match status" value="1"/>
</dbReference>
<evidence type="ECO:0000256" key="5">
    <source>
        <dbReference type="ARBA" id="ARBA00023163"/>
    </source>
</evidence>
<dbReference type="Proteomes" id="UP000000270">
    <property type="component" value="Chromosome"/>
</dbReference>
<dbReference type="InterPro" id="IPR000524">
    <property type="entry name" value="Tscrpt_reg_HTH_GntR"/>
</dbReference>
<dbReference type="Gene3D" id="3.90.1150.10">
    <property type="entry name" value="Aspartate Aminotransferase, domain 1"/>
    <property type="match status" value="1"/>
</dbReference>
<dbReference type="PANTHER" id="PTHR46577:SF1">
    <property type="entry name" value="HTH-TYPE TRANSCRIPTIONAL REGULATORY PROTEIN GABR"/>
    <property type="match status" value="1"/>
</dbReference>
<proteinExistence type="inferred from homology"/>
<dbReference type="PROSITE" id="PS50949">
    <property type="entry name" value="HTH_GNTR"/>
    <property type="match status" value="1"/>
</dbReference>
<dbReference type="GO" id="GO:0003700">
    <property type="term" value="F:DNA-binding transcription factor activity"/>
    <property type="evidence" value="ECO:0007669"/>
    <property type="project" value="InterPro"/>
</dbReference>
<keyword evidence="5" id="KW-0804">Transcription</keyword>
<dbReference type="SUPFAM" id="SSF53383">
    <property type="entry name" value="PLP-dependent transferases"/>
    <property type="match status" value="1"/>
</dbReference>
<dbReference type="CDD" id="cd00609">
    <property type="entry name" value="AAT_like"/>
    <property type="match status" value="1"/>
</dbReference>
<comment type="similarity">
    <text evidence="1">In the C-terminal section; belongs to the class-I pyridoxal-phosphate-dependent aminotransferase family.</text>
</comment>
<dbReference type="InterPro" id="IPR015422">
    <property type="entry name" value="PyrdxlP-dep_Trfase_small"/>
</dbReference>
<evidence type="ECO:0000256" key="3">
    <source>
        <dbReference type="ARBA" id="ARBA00023015"/>
    </source>
</evidence>
<feature type="domain" description="HTH gntR-type" evidence="6">
    <location>
        <begin position="24"/>
        <end position="92"/>
    </location>
</feature>
<reference evidence="7 8" key="4">
    <citation type="journal article" date="2009" name="Appl. Environ. Microbiol.">
        <title>Comparative genome-wide transcriptional profiling of Azorhizobium caulinodans ORS571 grown under free-living and symbiotic conditions.</title>
        <authorList>
            <person name="Tsukada S."/>
            <person name="Aono T."/>
            <person name="Akiba N."/>
            <person name="Lee KB."/>
            <person name="Liu CT."/>
            <person name="Toyazaki H."/>
            <person name="Oyaizu H."/>
        </authorList>
    </citation>
    <scope>NUCLEOTIDE SEQUENCE [LARGE SCALE GENOMIC DNA]</scope>
    <source>
        <strain evidence="8">ATCC 43989 / DSM 5975 / JCM 20966 / LMG 6465 / NBRC 14845 / NCIMB 13405 / ORS 571</strain>
    </source>
</reference>
<dbReference type="AlphaFoldDB" id="A8IGD2"/>
<evidence type="ECO:0000256" key="4">
    <source>
        <dbReference type="ARBA" id="ARBA00023125"/>
    </source>
</evidence>
<reference evidence="8" key="2">
    <citation type="submission" date="2007-04" db="EMBL/GenBank/DDBJ databases">
        <title>Complete genome sequence of the nitrogen-fixing bacterium Azorhizobium caulinodans ORS571.</title>
        <authorList>
            <person name="Lee K.B."/>
            <person name="Backer P.D."/>
            <person name="Aono T."/>
            <person name="Liu C.T."/>
            <person name="Suzuki S."/>
            <person name="Suzuki T."/>
            <person name="Kaneko T."/>
            <person name="Yamada M."/>
            <person name="Tabata S."/>
            <person name="Kupfer D.M."/>
            <person name="Najar F.Z."/>
            <person name="Wiley G.B."/>
            <person name="Roe B."/>
            <person name="Binnewies T."/>
            <person name="Ussery D."/>
            <person name="Vereecke D."/>
            <person name="Gevers D."/>
            <person name="Holsters M."/>
            <person name="Oyaizu H."/>
        </authorList>
    </citation>
    <scope>NUCLEOTIDE SEQUENCE [LARGE SCALE GENOMIC DNA]</scope>
    <source>
        <strain evidence="8">ATCC 43989 / DSM 5975 / JCM 20966 / LMG 6465 / NBRC 14845 / NCIMB 13405 / ORS 571</strain>
    </source>
</reference>
<keyword evidence="2" id="KW-0663">Pyridoxal phosphate</keyword>
<gene>
    <name evidence="7" type="primary">gntR</name>
    <name evidence="7" type="ordered locus">AZC_0074</name>
</gene>
<organism evidence="7 8">
    <name type="scientific">Azorhizobium caulinodans (strain ATCC 43989 / DSM 5975 / JCM 20966 / LMG 6465 / NBRC 14845 / NCIMB 13405 / ORS 571)</name>
    <dbReference type="NCBI Taxonomy" id="438753"/>
    <lineage>
        <taxon>Bacteria</taxon>
        <taxon>Pseudomonadati</taxon>
        <taxon>Pseudomonadota</taxon>
        <taxon>Alphaproteobacteria</taxon>
        <taxon>Hyphomicrobiales</taxon>
        <taxon>Xanthobacteraceae</taxon>
        <taxon>Azorhizobium</taxon>
    </lineage>
</organism>
<dbReference type="EMBL" id="AP009384">
    <property type="protein sequence ID" value="BAF86072.1"/>
    <property type="molecule type" value="Genomic_DNA"/>
</dbReference>